<name>A0A1I7Y2F4_9BILA</name>
<evidence type="ECO:0000313" key="3">
    <source>
        <dbReference type="WBParaSite" id="L893_g11767.t1"/>
    </source>
</evidence>
<keyword evidence="2" id="KW-1185">Reference proteome</keyword>
<organism evidence="2 3">
    <name type="scientific">Steinernema glaseri</name>
    <dbReference type="NCBI Taxonomy" id="37863"/>
    <lineage>
        <taxon>Eukaryota</taxon>
        <taxon>Metazoa</taxon>
        <taxon>Ecdysozoa</taxon>
        <taxon>Nematoda</taxon>
        <taxon>Chromadorea</taxon>
        <taxon>Rhabditida</taxon>
        <taxon>Tylenchina</taxon>
        <taxon>Panagrolaimomorpha</taxon>
        <taxon>Strongyloidoidea</taxon>
        <taxon>Steinernematidae</taxon>
        <taxon>Steinernema</taxon>
    </lineage>
</organism>
<dbReference type="AlphaFoldDB" id="A0A1I7Y2F4"/>
<keyword evidence="1" id="KW-0472">Membrane</keyword>
<dbReference type="Proteomes" id="UP000095287">
    <property type="component" value="Unplaced"/>
</dbReference>
<feature type="transmembrane region" description="Helical" evidence="1">
    <location>
        <begin position="33"/>
        <end position="55"/>
    </location>
</feature>
<keyword evidence="1" id="KW-1133">Transmembrane helix</keyword>
<reference evidence="3" key="1">
    <citation type="submission" date="2016-11" db="UniProtKB">
        <authorList>
            <consortium name="WormBaseParasite"/>
        </authorList>
    </citation>
    <scope>IDENTIFICATION</scope>
</reference>
<sequence>MPSQEEVQSNVPAGNIEETCCCGGCCTYTCGAITIGVLELISGVLMVISAIISFVKTEDATSLGLSLPAPIISVLCAIVISYVVLCNGNPNALS</sequence>
<proteinExistence type="predicted"/>
<keyword evidence="1" id="KW-0812">Transmembrane</keyword>
<dbReference type="WBParaSite" id="L893_g11767.t1">
    <property type="protein sequence ID" value="L893_g11767.t1"/>
    <property type="gene ID" value="L893_g11767"/>
</dbReference>
<feature type="transmembrane region" description="Helical" evidence="1">
    <location>
        <begin position="67"/>
        <end position="85"/>
    </location>
</feature>
<protein>
    <submittedName>
        <fullName evidence="3">Transmembrane protein</fullName>
    </submittedName>
</protein>
<evidence type="ECO:0000256" key="1">
    <source>
        <dbReference type="SAM" id="Phobius"/>
    </source>
</evidence>
<accession>A0A1I7Y2F4</accession>
<evidence type="ECO:0000313" key="2">
    <source>
        <dbReference type="Proteomes" id="UP000095287"/>
    </source>
</evidence>